<evidence type="ECO:0000256" key="8">
    <source>
        <dbReference type="ARBA" id="ARBA00023004"/>
    </source>
</evidence>
<feature type="binding site" evidence="11">
    <location>
        <position position="202"/>
    </location>
    <ligand>
        <name>Fe cation</name>
        <dbReference type="ChEBI" id="CHEBI:24875"/>
        <label>1</label>
    </ligand>
</feature>
<protein>
    <recommendedName>
        <fullName evidence="14">Acyl-[acyl-carrier-protein] desaturase</fullName>
    </recommendedName>
</protein>
<comment type="subunit">
    <text evidence="3">Homodimer.</text>
</comment>
<dbReference type="PANTHER" id="PTHR31155:SF9">
    <property type="entry name" value="STEAROYL-[ACYL-CARRIER-PROTEIN] 9-DESATURASE 7, CHLOROPLASTIC"/>
    <property type="match status" value="1"/>
</dbReference>
<feature type="binding site" evidence="11">
    <location>
        <position position="255"/>
    </location>
    <ligand>
        <name>Fe cation</name>
        <dbReference type="ChEBI" id="CHEBI:24875"/>
        <label>2</label>
    </ligand>
</feature>
<dbReference type="CDD" id="cd01050">
    <property type="entry name" value="Acyl_ACP_Desat"/>
    <property type="match status" value="1"/>
</dbReference>
<dbReference type="PIRSF" id="PIRSF000346">
    <property type="entry name" value="Dlt9_acylACP_des"/>
    <property type="match status" value="1"/>
</dbReference>
<feature type="binding site" evidence="11">
    <location>
        <position position="202"/>
    </location>
    <ligand>
        <name>Fe cation</name>
        <dbReference type="ChEBI" id="CHEBI:24875"/>
        <label>2</label>
    </ligand>
</feature>
<dbReference type="GO" id="GO:0006633">
    <property type="term" value="P:fatty acid biosynthetic process"/>
    <property type="evidence" value="ECO:0007669"/>
    <property type="project" value="UniProtKB-KW"/>
</dbReference>
<evidence type="ECO:0000256" key="9">
    <source>
        <dbReference type="ARBA" id="ARBA00023098"/>
    </source>
</evidence>
<dbReference type="Gene3D" id="1.10.620.20">
    <property type="entry name" value="Ribonucleotide Reductase, subunit A"/>
    <property type="match status" value="1"/>
</dbReference>
<evidence type="ECO:0008006" key="14">
    <source>
        <dbReference type="Google" id="ProtNLM"/>
    </source>
</evidence>
<evidence type="ECO:0000256" key="3">
    <source>
        <dbReference type="ARBA" id="ARBA00011738"/>
    </source>
</evidence>
<keyword evidence="7" id="KW-0560">Oxidoreductase</keyword>
<evidence type="ECO:0000256" key="2">
    <source>
        <dbReference type="ARBA" id="ARBA00008749"/>
    </source>
</evidence>
<keyword evidence="5 11" id="KW-0479">Metal-binding</keyword>
<dbReference type="InterPro" id="IPR005067">
    <property type="entry name" value="Fatty_acid_desaturase-2"/>
</dbReference>
<organism evidence="12 13">
    <name type="scientific">Nannochloropsis salina CCMP1776</name>
    <dbReference type="NCBI Taxonomy" id="1027361"/>
    <lineage>
        <taxon>Eukaryota</taxon>
        <taxon>Sar</taxon>
        <taxon>Stramenopiles</taxon>
        <taxon>Ochrophyta</taxon>
        <taxon>Eustigmatophyceae</taxon>
        <taxon>Eustigmatales</taxon>
        <taxon>Monodopsidaceae</taxon>
        <taxon>Microchloropsis</taxon>
        <taxon>Microchloropsis salina</taxon>
    </lineage>
</organism>
<evidence type="ECO:0000256" key="11">
    <source>
        <dbReference type="PIRSR" id="PIRSR000346-1"/>
    </source>
</evidence>
<name>A0A4D9DB05_9STRA</name>
<keyword evidence="6" id="KW-0276">Fatty acid metabolism</keyword>
<evidence type="ECO:0000256" key="1">
    <source>
        <dbReference type="ARBA" id="ARBA00001954"/>
    </source>
</evidence>
<comment type="cofactor">
    <cofactor evidence="1">
        <name>Fe(2+)</name>
        <dbReference type="ChEBI" id="CHEBI:29033"/>
    </cofactor>
</comment>
<keyword evidence="4" id="KW-0444">Lipid biosynthesis</keyword>
<evidence type="ECO:0000256" key="7">
    <source>
        <dbReference type="ARBA" id="ARBA00023002"/>
    </source>
</evidence>
<feature type="binding site" evidence="11">
    <location>
        <position position="288"/>
    </location>
    <ligand>
        <name>Fe cation</name>
        <dbReference type="ChEBI" id="CHEBI:24875"/>
        <label>1</label>
    </ligand>
</feature>
<keyword evidence="13" id="KW-1185">Reference proteome</keyword>
<dbReference type="EMBL" id="SDOX01000005">
    <property type="protein sequence ID" value="TFJ87577.1"/>
    <property type="molecule type" value="Genomic_DNA"/>
</dbReference>
<comment type="cofactor">
    <cofactor evidence="11">
        <name>Fe cation</name>
        <dbReference type="ChEBI" id="CHEBI:24875"/>
    </cofactor>
    <text evidence="11">Binds 2 iron ions per subunit.</text>
</comment>
<gene>
    <name evidence="12" type="ORF">NSK_000928</name>
</gene>
<dbReference type="SUPFAM" id="SSF47240">
    <property type="entry name" value="Ferritin-like"/>
    <property type="match status" value="1"/>
</dbReference>
<keyword evidence="10" id="KW-0275">Fatty acid biosynthesis</keyword>
<feature type="binding site" evidence="11">
    <location>
        <position position="164"/>
    </location>
    <ligand>
        <name>Fe cation</name>
        <dbReference type="ChEBI" id="CHEBI:24875"/>
        <label>1</label>
    </ligand>
</feature>
<dbReference type="GO" id="GO:0046872">
    <property type="term" value="F:metal ion binding"/>
    <property type="evidence" value="ECO:0007669"/>
    <property type="project" value="UniProtKB-KW"/>
</dbReference>
<feature type="binding site" evidence="11">
    <location>
        <position position="288"/>
    </location>
    <ligand>
        <name>Fe cation</name>
        <dbReference type="ChEBI" id="CHEBI:24875"/>
        <label>2</label>
    </ligand>
</feature>
<evidence type="ECO:0000256" key="6">
    <source>
        <dbReference type="ARBA" id="ARBA00022832"/>
    </source>
</evidence>
<dbReference type="Proteomes" id="UP000355283">
    <property type="component" value="Unassembled WGS sequence"/>
</dbReference>
<evidence type="ECO:0000313" key="12">
    <source>
        <dbReference type="EMBL" id="TFJ87577.1"/>
    </source>
</evidence>
<dbReference type="GO" id="GO:0045300">
    <property type="term" value="F:stearoyl-[ACP] desaturase activity"/>
    <property type="evidence" value="ECO:0007669"/>
    <property type="project" value="InterPro"/>
</dbReference>
<accession>A0A4D9DB05</accession>
<evidence type="ECO:0000256" key="10">
    <source>
        <dbReference type="ARBA" id="ARBA00023160"/>
    </source>
</evidence>
<evidence type="ECO:0000256" key="4">
    <source>
        <dbReference type="ARBA" id="ARBA00022516"/>
    </source>
</evidence>
<dbReference type="Pfam" id="PF03405">
    <property type="entry name" value="FA_desaturase_2"/>
    <property type="match status" value="1"/>
</dbReference>
<sequence length="420" mass="46793">METSNTSTSTPGAKALLRGTVAALAISSSLAFVAPSSHPLRSTAVAASRVTRQRAVAVEPPAAAPATKDAKPDWEADFRRRQASNELMHVYPDKVEVITSLEPMVEGMLTKLLLPTGEKAWQPQDFVPDLTKEGWEEEVKEFREKAATLPDETLVVLVGDMVTEEALPTYQTLLNTFEGVDDPTGTSPSAWCKWTRGWTSEENRHGDLLNRYLYLTGRVDMRSVECTIQHLISSGFNPKIKKDPYKGFVYTSFQERATKISHQNVARLANNAGDGNLGLICSKIAGDESRHEKAYQAIFKEILNRDPEGGLKSFYELMTDQITMPAVMMTDGHDPDLFEHFSITAQKLGVYTAVDYANILDHLVEIWDIEHIGGLSGEGARYQEKLCKLGPRYLKLAEMSLDRVKKMPKTPYSWIHGRMA</sequence>
<reference evidence="12 13" key="1">
    <citation type="submission" date="2019-01" db="EMBL/GenBank/DDBJ databases">
        <title>Nuclear Genome Assembly of the Microalgal Biofuel strain Nannochloropsis salina CCMP1776.</title>
        <authorList>
            <person name="Hovde B."/>
        </authorList>
    </citation>
    <scope>NUCLEOTIDE SEQUENCE [LARGE SCALE GENOMIC DNA]</scope>
    <source>
        <strain evidence="12 13">CCMP1776</strain>
    </source>
</reference>
<keyword evidence="9" id="KW-0443">Lipid metabolism</keyword>
<dbReference type="InterPro" id="IPR009078">
    <property type="entry name" value="Ferritin-like_SF"/>
</dbReference>
<dbReference type="AlphaFoldDB" id="A0A4D9DB05"/>
<dbReference type="InterPro" id="IPR012348">
    <property type="entry name" value="RNR-like"/>
</dbReference>
<keyword evidence="8 11" id="KW-0408">Iron</keyword>
<comment type="similarity">
    <text evidence="2">Belongs to the fatty acid desaturase type 2 family.</text>
</comment>
<dbReference type="PANTHER" id="PTHR31155">
    <property type="entry name" value="ACYL- ACYL-CARRIER-PROTEIN DESATURASE-RELATED"/>
    <property type="match status" value="1"/>
</dbReference>
<proteinExistence type="inferred from homology"/>
<feature type="binding site" evidence="11">
    <location>
        <position position="291"/>
    </location>
    <ligand>
        <name>Fe cation</name>
        <dbReference type="ChEBI" id="CHEBI:24875"/>
        <label>2</label>
    </ligand>
</feature>
<comment type="caution">
    <text evidence="12">The sequence shown here is derived from an EMBL/GenBank/DDBJ whole genome shotgun (WGS) entry which is preliminary data.</text>
</comment>
<evidence type="ECO:0000256" key="5">
    <source>
        <dbReference type="ARBA" id="ARBA00022723"/>
    </source>
</evidence>
<feature type="binding site" evidence="11">
    <location>
        <position position="205"/>
    </location>
    <ligand>
        <name>Fe cation</name>
        <dbReference type="ChEBI" id="CHEBI:24875"/>
        <label>1</label>
    </ligand>
</feature>
<dbReference type="OrthoDB" id="1924153at2759"/>
<evidence type="ECO:0000313" key="13">
    <source>
        <dbReference type="Proteomes" id="UP000355283"/>
    </source>
</evidence>